<evidence type="ECO:0000313" key="1">
    <source>
        <dbReference type="EMBL" id="CAF9927879.1"/>
    </source>
</evidence>
<protein>
    <recommendedName>
        <fullName evidence="3">F-box domain-containing protein</fullName>
    </recommendedName>
</protein>
<accession>A0A8H3IV36</accession>
<name>A0A8H3IV36_9LECA</name>
<keyword evidence="2" id="KW-1185">Reference proteome</keyword>
<dbReference type="EMBL" id="CAJPDS010000046">
    <property type="protein sequence ID" value="CAF9927879.1"/>
    <property type="molecule type" value="Genomic_DNA"/>
</dbReference>
<sequence>MSPPTSPNLMTLPTDLRLQILEYILPLSPSGTKSITFHYHLTNLIQLPSVSEYACHSEPSLLALNRYLKGIAVVNRQFRQESLRIFYARVFILEFEEASFLEYEDHSLQLIHGYYGSLDSPSSGDLPWQWRWGKAHPGNNGDLFPGLNFGAIQELRVAVRPSHWRHYWTALADSMKSLCRALRPKIVGQGLKNLTLDVGEVERDMATEKLYGWLRRHHKMRKNKEGVHPRPADVMALLEIMWLYLRGVEKCEVLVPARLLQDKALADAVTEMKSAVCGPWTEGDLVAAAADEELALAEKPFYYARRSGKPVSWSELTEEDIRNKKYIRIWDDIEGFRYIQLLGEKILSTEMTAQDREDCTFASHWHFTICLQFQPGLLVQGTYLGRLCYYWKNDEKDKWLWHKLPWEVEDDFYRG</sequence>
<comment type="caution">
    <text evidence="1">The sequence shown here is derived from an EMBL/GenBank/DDBJ whole genome shotgun (WGS) entry which is preliminary data.</text>
</comment>
<proteinExistence type="predicted"/>
<dbReference type="AlphaFoldDB" id="A0A8H3IV36"/>
<reference evidence="1" key="1">
    <citation type="submission" date="2021-03" db="EMBL/GenBank/DDBJ databases">
        <authorList>
            <person name="Tagirdzhanova G."/>
        </authorList>
    </citation>
    <scope>NUCLEOTIDE SEQUENCE</scope>
</reference>
<organism evidence="1 2">
    <name type="scientific">Heterodermia speciosa</name>
    <dbReference type="NCBI Taxonomy" id="116794"/>
    <lineage>
        <taxon>Eukaryota</taxon>
        <taxon>Fungi</taxon>
        <taxon>Dikarya</taxon>
        <taxon>Ascomycota</taxon>
        <taxon>Pezizomycotina</taxon>
        <taxon>Lecanoromycetes</taxon>
        <taxon>OSLEUM clade</taxon>
        <taxon>Lecanoromycetidae</taxon>
        <taxon>Caliciales</taxon>
        <taxon>Physciaceae</taxon>
        <taxon>Heterodermia</taxon>
    </lineage>
</organism>
<gene>
    <name evidence="1" type="ORF">HETSPECPRED_006693</name>
</gene>
<evidence type="ECO:0008006" key="3">
    <source>
        <dbReference type="Google" id="ProtNLM"/>
    </source>
</evidence>
<evidence type="ECO:0000313" key="2">
    <source>
        <dbReference type="Proteomes" id="UP000664521"/>
    </source>
</evidence>
<dbReference type="Proteomes" id="UP000664521">
    <property type="component" value="Unassembled WGS sequence"/>
</dbReference>